<keyword evidence="4" id="KW-1185">Reference proteome</keyword>
<dbReference type="AlphaFoldDB" id="A0A392MW22"/>
<dbReference type="Gene3D" id="6.10.280.150">
    <property type="match status" value="1"/>
</dbReference>
<dbReference type="EMBL" id="LXQA010021098">
    <property type="protein sequence ID" value="MCH91746.1"/>
    <property type="molecule type" value="Genomic_DNA"/>
</dbReference>
<dbReference type="GO" id="GO:0003779">
    <property type="term" value="F:actin binding"/>
    <property type="evidence" value="ECO:0007669"/>
    <property type="project" value="UniProtKB-KW"/>
</dbReference>
<sequence length="197" mass="21630">SAVSEHDSISPQEKPTQPPSQLPAETSSEVKTPNHSVSNAEGAQGQLGISLMLPPNMESVDPNQSFRLFEGEMSSLDPSAQTSDFESERTNVKPKHKIPRPRNPLIDAVAAHDKSKLRRATERVMPQIGPKVDERDSWLEQIRTKSFNLKPAVATRPRIQGPKTNMKLAAILEKANSIRQALAGSDEDDDADSWSDS</sequence>
<gene>
    <name evidence="3" type="ORF">A2U01_0012676</name>
</gene>
<accession>A0A392MW22</accession>
<dbReference type="PANTHER" id="PTHR12902:SF1">
    <property type="entry name" value="WISKOTT-ALDRICH SYNDROME PROTEIN FAMILY MEMBER"/>
    <property type="match status" value="1"/>
</dbReference>
<feature type="region of interest" description="Disordered" evidence="2">
    <location>
        <begin position="71"/>
        <end position="103"/>
    </location>
</feature>
<evidence type="ECO:0000313" key="4">
    <source>
        <dbReference type="Proteomes" id="UP000265520"/>
    </source>
</evidence>
<feature type="compositionally biased region" description="Polar residues" evidence="2">
    <location>
        <begin position="23"/>
        <end position="41"/>
    </location>
</feature>
<evidence type="ECO:0000256" key="2">
    <source>
        <dbReference type="SAM" id="MobiDB-lite"/>
    </source>
</evidence>
<dbReference type="GO" id="GO:0005856">
    <property type="term" value="C:cytoskeleton"/>
    <property type="evidence" value="ECO:0007669"/>
    <property type="project" value="UniProtKB-SubCell"/>
</dbReference>
<comment type="caution">
    <text evidence="3">The sequence shown here is derived from an EMBL/GenBank/DDBJ whole genome shotgun (WGS) entry which is preliminary data.</text>
</comment>
<feature type="region of interest" description="Disordered" evidence="2">
    <location>
        <begin position="1"/>
        <end position="58"/>
    </location>
</feature>
<comment type="similarity">
    <text evidence="1">Belongs to the SCAR/WAVE family.</text>
</comment>
<evidence type="ECO:0000256" key="1">
    <source>
        <dbReference type="ARBA" id="ARBA00006993"/>
    </source>
</evidence>
<dbReference type="GO" id="GO:0030036">
    <property type="term" value="P:actin cytoskeleton organization"/>
    <property type="evidence" value="ECO:0007669"/>
    <property type="project" value="InterPro"/>
</dbReference>
<dbReference type="GO" id="GO:0034237">
    <property type="term" value="F:protein kinase A regulatory subunit binding"/>
    <property type="evidence" value="ECO:0007669"/>
    <property type="project" value="TreeGrafter"/>
</dbReference>
<dbReference type="GO" id="GO:2000601">
    <property type="term" value="P:positive regulation of Arp2/3 complex-mediated actin nucleation"/>
    <property type="evidence" value="ECO:0007669"/>
    <property type="project" value="TreeGrafter"/>
</dbReference>
<organism evidence="3 4">
    <name type="scientific">Trifolium medium</name>
    <dbReference type="NCBI Taxonomy" id="97028"/>
    <lineage>
        <taxon>Eukaryota</taxon>
        <taxon>Viridiplantae</taxon>
        <taxon>Streptophyta</taxon>
        <taxon>Embryophyta</taxon>
        <taxon>Tracheophyta</taxon>
        <taxon>Spermatophyta</taxon>
        <taxon>Magnoliopsida</taxon>
        <taxon>eudicotyledons</taxon>
        <taxon>Gunneridae</taxon>
        <taxon>Pentapetalae</taxon>
        <taxon>rosids</taxon>
        <taxon>fabids</taxon>
        <taxon>Fabales</taxon>
        <taxon>Fabaceae</taxon>
        <taxon>Papilionoideae</taxon>
        <taxon>50 kb inversion clade</taxon>
        <taxon>NPAAA clade</taxon>
        <taxon>Hologalegina</taxon>
        <taxon>IRL clade</taxon>
        <taxon>Trifolieae</taxon>
        <taxon>Trifolium</taxon>
    </lineage>
</organism>
<feature type="non-terminal residue" evidence="3">
    <location>
        <position position="1"/>
    </location>
</feature>
<dbReference type="Proteomes" id="UP000265520">
    <property type="component" value="Unassembled WGS sequence"/>
</dbReference>
<name>A0A392MW22_9FABA</name>
<dbReference type="InterPro" id="IPR028288">
    <property type="entry name" value="SCAR/WAVE_fam"/>
</dbReference>
<protein>
    <submittedName>
        <fullName evidence="3">Protein SCAR2-like</fullName>
    </submittedName>
</protein>
<proteinExistence type="inferred from homology"/>
<dbReference type="GO" id="GO:0071933">
    <property type="term" value="F:Arp2/3 complex binding"/>
    <property type="evidence" value="ECO:0007669"/>
    <property type="project" value="TreeGrafter"/>
</dbReference>
<evidence type="ECO:0000313" key="3">
    <source>
        <dbReference type="EMBL" id="MCH91746.1"/>
    </source>
</evidence>
<reference evidence="3 4" key="1">
    <citation type="journal article" date="2018" name="Front. Plant Sci.">
        <title>Red Clover (Trifolium pratense) and Zigzag Clover (T. medium) - A Picture of Genomic Similarities and Differences.</title>
        <authorList>
            <person name="Dluhosova J."/>
            <person name="Istvanek J."/>
            <person name="Nedelnik J."/>
            <person name="Repkova J."/>
        </authorList>
    </citation>
    <scope>NUCLEOTIDE SEQUENCE [LARGE SCALE GENOMIC DNA]</scope>
    <source>
        <strain evidence="4">cv. 10/8</strain>
        <tissue evidence="3">Leaf</tissue>
    </source>
</reference>
<dbReference type="PANTHER" id="PTHR12902">
    <property type="entry name" value="WASP-1"/>
    <property type="match status" value="1"/>
</dbReference>